<dbReference type="GO" id="GO:0006355">
    <property type="term" value="P:regulation of DNA-templated transcription"/>
    <property type="evidence" value="ECO:0007669"/>
    <property type="project" value="InterPro"/>
</dbReference>
<dbReference type="STRING" id="1386089.N865_06010"/>
<dbReference type="PROSITE" id="PS00622">
    <property type="entry name" value="HTH_LUXR_1"/>
    <property type="match status" value="1"/>
</dbReference>
<dbReference type="SMART" id="SM00421">
    <property type="entry name" value="HTH_LUXR"/>
    <property type="match status" value="1"/>
</dbReference>
<dbReference type="Proteomes" id="UP000019489">
    <property type="component" value="Unassembled WGS sequence"/>
</dbReference>
<feature type="domain" description="HTH luxR-type" evidence="3">
    <location>
        <begin position="856"/>
        <end position="921"/>
    </location>
</feature>
<dbReference type="eggNOG" id="COG2909">
    <property type="taxonomic scope" value="Bacteria"/>
</dbReference>
<dbReference type="PROSITE" id="PS50043">
    <property type="entry name" value="HTH_LUXR_2"/>
    <property type="match status" value="1"/>
</dbReference>
<dbReference type="GO" id="GO:0004016">
    <property type="term" value="F:adenylate cyclase activity"/>
    <property type="evidence" value="ECO:0007669"/>
    <property type="project" value="TreeGrafter"/>
</dbReference>
<protein>
    <submittedName>
        <fullName evidence="4">LuxR family transcriptional regulator</fullName>
    </submittedName>
</protein>
<dbReference type="InterPro" id="IPR016032">
    <property type="entry name" value="Sig_transdc_resp-reg_C-effctor"/>
</dbReference>
<dbReference type="GO" id="GO:0003677">
    <property type="term" value="F:DNA binding"/>
    <property type="evidence" value="ECO:0007669"/>
    <property type="project" value="InterPro"/>
</dbReference>
<evidence type="ECO:0000259" key="3">
    <source>
        <dbReference type="PROSITE" id="PS50043"/>
    </source>
</evidence>
<organism evidence="4 5">
    <name type="scientific">Intrasporangium oryzae NRRL B-24470</name>
    <dbReference type="NCBI Taxonomy" id="1386089"/>
    <lineage>
        <taxon>Bacteria</taxon>
        <taxon>Bacillati</taxon>
        <taxon>Actinomycetota</taxon>
        <taxon>Actinomycetes</taxon>
        <taxon>Micrococcales</taxon>
        <taxon>Intrasporangiaceae</taxon>
        <taxon>Intrasporangium</taxon>
    </lineage>
</organism>
<dbReference type="InterPro" id="IPR000792">
    <property type="entry name" value="Tscrpt_reg_LuxR_C"/>
</dbReference>
<dbReference type="RefSeq" id="WP_169735712.1">
    <property type="nucleotide sequence ID" value="NZ_AWSA01000011.1"/>
</dbReference>
<dbReference type="CDD" id="cd06170">
    <property type="entry name" value="LuxR_C_like"/>
    <property type="match status" value="1"/>
</dbReference>
<dbReference type="Gene3D" id="3.40.50.300">
    <property type="entry name" value="P-loop containing nucleotide triphosphate hydrolases"/>
    <property type="match status" value="1"/>
</dbReference>
<dbReference type="PATRIC" id="fig|1386089.3.peg.1327"/>
<dbReference type="PANTHER" id="PTHR16305:SF35">
    <property type="entry name" value="TRANSCRIPTIONAL ACTIVATOR DOMAIN"/>
    <property type="match status" value="1"/>
</dbReference>
<reference evidence="4 5" key="1">
    <citation type="submission" date="2013-08" db="EMBL/GenBank/DDBJ databases">
        <title>Intrasporangium oryzae NRRL B-24470.</title>
        <authorList>
            <person name="Liu H."/>
            <person name="Wang G."/>
        </authorList>
    </citation>
    <scope>NUCLEOTIDE SEQUENCE [LARGE SCALE GENOMIC DNA]</scope>
    <source>
        <strain evidence="4 5">NRRL B-24470</strain>
    </source>
</reference>
<sequence length="951" mass="101760">MAQPNSDPDLRSALVGRDHEQDIMRDFVCRLEQTGHSLRLTGEPGIGKTALLEVAARAAARHGHAVLRAGGAEHEADLPYSTLHQLLLPLYDQVEGLPGWERMALRSAIAGSDERSAGPLAIGHATLTALRRHAQTAGLLVIVDDVSWLDRETASVLAFVARRLEGTRMGFLAAGRPERVPVLEFPGTGEVMVQPLADPAARLLLDQHHPQLPPDLRRRVLAEARGNPLALLELPAALQRLQGAPAAAALDNWVPMTRRLQAAFGSGLNTISEQAQRLLLLAALDGTGDLRCLAAAGALQDATGYLSEAERAGLACVDETTHRIAFTHHLTRSAVIAGTRSAERRRAHQDLARRYPHQSERYSWHVAAATVEPDESVAVALEAAAQRSLRRGDSRSTTTMLVRAAQLSPSPRDHGRRMAKATYIGAEVTGELERASGWLANSTVTDPEPDASLRLAASAALILLSGDGDLDVANRLLSTALGTAEGRRGIDPEAHRDALYALQRVCCFGGRGDLWENFFRHLERLSDPPVELVIGSQALADPARLAHSTLRELDGAIAELTTELDPARIVRVSTTGMFVDRSGDCRRPLWRVARDGRAGGAAGSAVTALALLAQDAFRTGDWEAADRLAMESEKLAEACGGYWSVTARQVRAFLAAARGDLDAVGQLTDELRLWAIPRGIGASSWAPRCLAAIGSGDFELAYQEATVPGPAGVLPHCAPYALWMILDLVEAAVRTGRQCEAHQHVRAVEEAGLADLSSRLALLAGAASALTAPDHRCAELFESALTLPEAGRWPFEQARVQLLYGERLRRLHRVRDARAQLASAVSTFRDLGAGPWVSRATAELGATGVAAPGPDPAAPARSLTPQERKVVELAATGLTNKQIGERLFLSARTVGFHLSRAFPKLGVGSRSALRDALSNTRATSAAVPPRYTTPNQLIERSRAGSGSASVM</sequence>
<dbReference type="SUPFAM" id="SSF46894">
    <property type="entry name" value="C-terminal effector domain of the bipartite response regulators"/>
    <property type="match status" value="1"/>
</dbReference>
<dbReference type="PRINTS" id="PR00038">
    <property type="entry name" value="HTHLUXR"/>
</dbReference>
<dbReference type="InterPro" id="IPR027417">
    <property type="entry name" value="P-loop_NTPase"/>
</dbReference>
<dbReference type="GO" id="GO:0005524">
    <property type="term" value="F:ATP binding"/>
    <property type="evidence" value="ECO:0007669"/>
    <property type="project" value="UniProtKB-KW"/>
</dbReference>
<evidence type="ECO:0000256" key="1">
    <source>
        <dbReference type="ARBA" id="ARBA00022741"/>
    </source>
</evidence>
<proteinExistence type="predicted"/>
<dbReference type="Gene3D" id="1.10.10.10">
    <property type="entry name" value="Winged helix-like DNA-binding domain superfamily/Winged helix DNA-binding domain"/>
    <property type="match status" value="1"/>
</dbReference>
<dbReference type="PANTHER" id="PTHR16305">
    <property type="entry name" value="TESTICULAR SOLUBLE ADENYLYL CYCLASE"/>
    <property type="match status" value="1"/>
</dbReference>
<name>W9GBY2_9MICO</name>
<keyword evidence="2" id="KW-0067">ATP-binding</keyword>
<keyword evidence="1" id="KW-0547">Nucleotide-binding</keyword>
<evidence type="ECO:0000313" key="4">
    <source>
        <dbReference type="EMBL" id="EWT02333.1"/>
    </source>
</evidence>
<dbReference type="Pfam" id="PF00196">
    <property type="entry name" value="GerE"/>
    <property type="match status" value="1"/>
</dbReference>
<dbReference type="Pfam" id="PF13191">
    <property type="entry name" value="AAA_16"/>
    <property type="match status" value="1"/>
</dbReference>
<dbReference type="InterPro" id="IPR041664">
    <property type="entry name" value="AAA_16"/>
</dbReference>
<dbReference type="EMBL" id="AWSA01000011">
    <property type="protein sequence ID" value="EWT02333.1"/>
    <property type="molecule type" value="Genomic_DNA"/>
</dbReference>
<evidence type="ECO:0000256" key="2">
    <source>
        <dbReference type="ARBA" id="ARBA00022840"/>
    </source>
</evidence>
<comment type="caution">
    <text evidence="4">The sequence shown here is derived from an EMBL/GenBank/DDBJ whole genome shotgun (WGS) entry which is preliminary data.</text>
</comment>
<evidence type="ECO:0000313" key="5">
    <source>
        <dbReference type="Proteomes" id="UP000019489"/>
    </source>
</evidence>
<dbReference type="SUPFAM" id="SSF52540">
    <property type="entry name" value="P-loop containing nucleoside triphosphate hydrolases"/>
    <property type="match status" value="1"/>
</dbReference>
<gene>
    <name evidence="4" type="ORF">N865_06010</name>
</gene>
<accession>W9GBY2</accession>
<keyword evidence="5" id="KW-1185">Reference proteome</keyword>
<dbReference type="InterPro" id="IPR036388">
    <property type="entry name" value="WH-like_DNA-bd_sf"/>
</dbReference>
<dbReference type="AlphaFoldDB" id="W9GBY2"/>
<dbReference type="GO" id="GO:0005737">
    <property type="term" value="C:cytoplasm"/>
    <property type="evidence" value="ECO:0007669"/>
    <property type="project" value="TreeGrafter"/>
</dbReference>